<evidence type="ECO:0000313" key="1">
    <source>
        <dbReference type="EMBL" id="KAK0643954.1"/>
    </source>
</evidence>
<organism evidence="1 2">
    <name type="scientific">Cercophora newfieldiana</name>
    <dbReference type="NCBI Taxonomy" id="92897"/>
    <lineage>
        <taxon>Eukaryota</taxon>
        <taxon>Fungi</taxon>
        <taxon>Dikarya</taxon>
        <taxon>Ascomycota</taxon>
        <taxon>Pezizomycotina</taxon>
        <taxon>Sordariomycetes</taxon>
        <taxon>Sordariomycetidae</taxon>
        <taxon>Sordariales</taxon>
        <taxon>Lasiosphaeriaceae</taxon>
        <taxon>Cercophora</taxon>
    </lineage>
</organism>
<reference evidence="1" key="1">
    <citation type="submission" date="2023-06" db="EMBL/GenBank/DDBJ databases">
        <title>Genome-scale phylogeny and comparative genomics of the fungal order Sordariales.</title>
        <authorList>
            <consortium name="Lawrence Berkeley National Laboratory"/>
            <person name="Hensen N."/>
            <person name="Bonometti L."/>
            <person name="Westerberg I."/>
            <person name="Brannstrom I.O."/>
            <person name="Guillou S."/>
            <person name="Cros-Aarteil S."/>
            <person name="Calhoun S."/>
            <person name="Haridas S."/>
            <person name="Kuo A."/>
            <person name="Mondo S."/>
            <person name="Pangilinan J."/>
            <person name="Riley R."/>
            <person name="Labutti K."/>
            <person name="Andreopoulos B."/>
            <person name="Lipzen A."/>
            <person name="Chen C."/>
            <person name="Yanf M."/>
            <person name="Daum C."/>
            <person name="Ng V."/>
            <person name="Clum A."/>
            <person name="Steindorff A."/>
            <person name="Ohm R."/>
            <person name="Martin F."/>
            <person name="Silar P."/>
            <person name="Natvig D."/>
            <person name="Lalanne C."/>
            <person name="Gautier V."/>
            <person name="Ament-Velasquez S.L."/>
            <person name="Kruys A."/>
            <person name="Hutchinson M.I."/>
            <person name="Powell A.J."/>
            <person name="Barry K."/>
            <person name="Miller A.N."/>
            <person name="Grigoriev I.V."/>
            <person name="Debuchy R."/>
            <person name="Gladieux P."/>
            <person name="Thoren M.H."/>
            <person name="Johannesson H."/>
        </authorList>
    </citation>
    <scope>NUCLEOTIDE SEQUENCE</scope>
    <source>
        <strain evidence="1">SMH2532-1</strain>
    </source>
</reference>
<name>A0AA40CNW7_9PEZI</name>
<accession>A0AA40CNW7</accession>
<gene>
    <name evidence="1" type="ORF">B0T16DRAFT_191349</name>
</gene>
<comment type="caution">
    <text evidence="1">The sequence shown here is derived from an EMBL/GenBank/DDBJ whole genome shotgun (WGS) entry which is preliminary data.</text>
</comment>
<protein>
    <submittedName>
        <fullName evidence="1">Uncharacterized protein</fullName>
    </submittedName>
</protein>
<evidence type="ECO:0000313" key="2">
    <source>
        <dbReference type="Proteomes" id="UP001174936"/>
    </source>
</evidence>
<sequence>MEHHPPGAIPFYTCLEGRIFMTIEIPPFTDHHPMLSHPHPTGVSSFPQAPEPPYVVSTVVTTPIPAPILASPPLEAQQPSLQDMEWGTGQEPLLRPLTYSFQASGTPSSTLAGLNLEISQAHDTLPSGSIPTTESPSLTPLGPMSSFASPSRLHRKPFIARWGPSTRSRNSQIRCQGLQLSKTHIVHIASAVPCAGRQIPPDGESIVTCGQATENTPQRTRFRPKMRSARYVGGR</sequence>
<dbReference type="AlphaFoldDB" id="A0AA40CNW7"/>
<proteinExistence type="predicted"/>
<keyword evidence="2" id="KW-1185">Reference proteome</keyword>
<dbReference type="EMBL" id="JAULSV010000005">
    <property type="protein sequence ID" value="KAK0643954.1"/>
    <property type="molecule type" value="Genomic_DNA"/>
</dbReference>
<dbReference type="Proteomes" id="UP001174936">
    <property type="component" value="Unassembled WGS sequence"/>
</dbReference>